<dbReference type="PANTHER" id="PTHR47939">
    <property type="entry name" value="MEMBRANE-ASSOCIATED SALT-INDUCIBLE PROTEIN-LIKE"/>
    <property type="match status" value="1"/>
</dbReference>
<dbReference type="EMBL" id="JAXUIC010000002">
    <property type="protein sequence ID" value="KAK4602375.1"/>
    <property type="molecule type" value="Genomic_DNA"/>
</dbReference>
<accession>A0AAN7G677</accession>
<feature type="repeat" description="PPR" evidence="3">
    <location>
        <begin position="254"/>
        <end position="285"/>
    </location>
</feature>
<keyword evidence="2" id="KW-0677">Repeat</keyword>
<dbReference type="AlphaFoldDB" id="A0AAN7G677"/>
<gene>
    <name evidence="4" type="ORF">RGQ29_011428</name>
</gene>
<evidence type="ECO:0000313" key="4">
    <source>
        <dbReference type="EMBL" id="KAK4602375.1"/>
    </source>
</evidence>
<dbReference type="InterPro" id="IPR011990">
    <property type="entry name" value="TPR-like_helical_dom_sf"/>
</dbReference>
<feature type="repeat" description="PPR" evidence="3">
    <location>
        <begin position="219"/>
        <end position="253"/>
    </location>
</feature>
<proteinExistence type="inferred from homology"/>
<keyword evidence="5" id="KW-1185">Reference proteome</keyword>
<dbReference type="PROSITE" id="PS51375">
    <property type="entry name" value="PPR"/>
    <property type="match status" value="3"/>
</dbReference>
<evidence type="ECO:0000256" key="3">
    <source>
        <dbReference type="PROSITE-ProRule" id="PRU00708"/>
    </source>
</evidence>
<comment type="caution">
    <text evidence="4">The sequence shown here is derived from an EMBL/GenBank/DDBJ whole genome shotgun (WGS) entry which is preliminary data.</text>
</comment>
<protein>
    <recommendedName>
        <fullName evidence="6">Pentatricopeptide repeat-containing protein</fullName>
    </recommendedName>
</protein>
<organism evidence="4 5">
    <name type="scientific">Quercus rubra</name>
    <name type="common">Northern red oak</name>
    <name type="synonym">Quercus borealis</name>
    <dbReference type="NCBI Taxonomy" id="3512"/>
    <lineage>
        <taxon>Eukaryota</taxon>
        <taxon>Viridiplantae</taxon>
        <taxon>Streptophyta</taxon>
        <taxon>Embryophyta</taxon>
        <taxon>Tracheophyta</taxon>
        <taxon>Spermatophyta</taxon>
        <taxon>Magnoliopsida</taxon>
        <taxon>eudicotyledons</taxon>
        <taxon>Gunneridae</taxon>
        <taxon>Pentapetalae</taxon>
        <taxon>rosids</taxon>
        <taxon>fabids</taxon>
        <taxon>Fagales</taxon>
        <taxon>Fagaceae</taxon>
        <taxon>Quercus</taxon>
    </lineage>
</organism>
<evidence type="ECO:0008006" key="6">
    <source>
        <dbReference type="Google" id="ProtNLM"/>
    </source>
</evidence>
<feature type="repeat" description="PPR" evidence="3">
    <location>
        <begin position="114"/>
        <end position="148"/>
    </location>
</feature>
<dbReference type="InterPro" id="IPR050667">
    <property type="entry name" value="PPR-containing_protein"/>
</dbReference>
<evidence type="ECO:0000256" key="2">
    <source>
        <dbReference type="ARBA" id="ARBA00022737"/>
    </source>
</evidence>
<comment type="similarity">
    <text evidence="1">Belongs to the PPR family. P subfamily.</text>
</comment>
<dbReference type="PANTHER" id="PTHR47939:SF6">
    <property type="entry name" value="OS03G0168400 PROTEIN"/>
    <property type="match status" value="1"/>
</dbReference>
<dbReference type="Pfam" id="PF01535">
    <property type="entry name" value="PPR"/>
    <property type="match status" value="2"/>
</dbReference>
<sequence>MVDQGTPPEGRQFDEFLETLCVRGFTGVAHLLLDEILNYGCILDHMAFSHVVRGLCKEKIFSVVFTILDNMLGENLAPSWHISVLLIPKLCRVGRYEKSIALKEIGLREQSSYSFPLHCALMKGFCMTGNIQEVSTLFQDMFLKGLLPDTEIYNMLIRALSTTGNGSLVNKILDELQEKELQANQVTYNFLVYGFSECKDVSSTVHWLSMMISNEIRRSNQSLRAVISSLCNVGDLGKALQLSQEMESRGWVHGSSIQNTIVRGLLSHGKPQEAEDLLDRMVENA</sequence>
<dbReference type="NCBIfam" id="TIGR00756">
    <property type="entry name" value="PPR"/>
    <property type="match status" value="3"/>
</dbReference>
<dbReference type="Proteomes" id="UP001324115">
    <property type="component" value="Unassembled WGS sequence"/>
</dbReference>
<evidence type="ECO:0000313" key="5">
    <source>
        <dbReference type="Proteomes" id="UP001324115"/>
    </source>
</evidence>
<name>A0AAN7G677_QUERU</name>
<evidence type="ECO:0000256" key="1">
    <source>
        <dbReference type="ARBA" id="ARBA00007626"/>
    </source>
</evidence>
<dbReference type="InterPro" id="IPR002885">
    <property type="entry name" value="PPR_rpt"/>
</dbReference>
<dbReference type="Pfam" id="PF13812">
    <property type="entry name" value="PPR_3"/>
    <property type="match status" value="1"/>
</dbReference>
<reference evidence="4 5" key="1">
    <citation type="journal article" date="2023" name="G3 (Bethesda)">
        <title>A haplotype-resolved chromosome-scale genome for Quercus rubra L. provides insights into the genetics of adaptive traits for red oak species.</title>
        <authorList>
            <person name="Kapoor B."/>
            <person name="Jenkins J."/>
            <person name="Schmutz J."/>
            <person name="Zhebentyayeva T."/>
            <person name="Kuelheim C."/>
            <person name="Coggeshall M."/>
            <person name="Heim C."/>
            <person name="Lasky J.R."/>
            <person name="Leites L."/>
            <person name="Islam-Faridi N."/>
            <person name="Romero-Severson J."/>
            <person name="DeLeo V.L."/>
            <person name="Lucas S.M."/>
            <person name="Lazic D."/>
            <person name="Gailing O."/>
            <person name="Carlson J."/>
            <person name="Staton M."/>
        </authorList>
    </citation>
    <scope>NUCLEOTIDE SEQUENCE [LARGE SCALE GENOMIC DNA]</scope>
    <source>
        <strain evidence="4">Pseudo-F2</strain>
    </source>
</reference>
<dbReference type="Gene3D" id="1.25.40.10">
    <property type="entry name" value="Tetratricopeptide repeat domain"/>
    <property type="match status" value="2"/>
</dbReference>